<protein>
    <submittedName>
        <fullName evidence="1">Uncharacterized protein</fullName>
    </submittedName>
</protein>
<organism evidence="1 2">
    <name type="scientific">Streptomyces gottesmaniae</name>
    <dbReference type="NCBI Taxonomy" id="3075518"/>
    <lineage>
        <taxon>Bacteria</taxon>
        <taxon>Bacillati</taxon>
        <taxon>Actinomycetota</taxon>
        <taxon>Actinomycetes</taxon>
        <taxon>Kitasatosporales</taxon>
        <taxon>Streptomycetaceae</taxon>
        <taxon>Streptomyces</taxon>
    </lineage>
</organism>
<sequence length="92" mass="9689">MAALSSIRSPQSAFSVYATKIQDALDARDTLATALTRADIQLPAMHVRTPWADDHEEDAYNSDPRSALVPLGVCSAPVPLLLADVITKGAAG</sequence>
<comment type="caution">
    <text evidence="1">The sequence shown here is derived from an EMBL/GenBank/DDBJ whole genome shotgun (WGS) entry which is preliminary data.</text>
</comment>
<name>A0ABU2Z4Z4_9ACTN</name>
<keyword evidence="2" id="KW-1185">Reference proteome</keyword>
<accession>A0ABU2Z4Z4</accession>
<dbReference type="EMBL" id="JAVRFJ010000027">
    <property type="protein sequence ID" value="MDT0571218.1"/>
    <property type="molecule type" value="Genomic_DNA"/>
</dbReference>
<gene>
    <name evidence="1" type="ORF">RM704_27785</name>
</gene>
<reference evidence="1" key="1">
    <citation type="submission" date="2024-05" db="EMBL/GenBank/DDBJ databases">
        <title>30 novel species of actinomycetes from the DSMZ collection.</title>
        <authorList>
            <person name="Nouioui I."/>
        </authorList>
    </citation>
    <scope>NUCLEOTIDE SEQUENCE</scope>
    <source>
        <strain evidence="1">DSM 3412</strain>
    </source>
</reference>
<proteinExistence type="predicted"/>
<evidence type="ECO:0000313" key="2">
    <source>
        <dbReference type="Proteomes" id="UP001180737"/>
    </source>
</evidence>
<evidence type="ECO:0000313" key="1">
    <source>
        <dbReference type="EMBL" id="MDT0571218.1"/>
    </source>
</evidence>
<dbReference type="Proteomes" id="UP001180737">
    <property type="component" value="Unassembled WGS sequence"/>
</dbReference>